<reference evidence="1" key="1">
    <citation type="submission" date="2021-12" db="EMBL/GenBank/DDBJ databases">
        <title>Discovery of the Pendulisporaceae a myxobacterial family with distinct sporulation behavior and unique specialized metabolism.</title>
        <authorList>
            <person name="Garcia R."/>
            <person name="Popoff A."/>
            <person name="Bader C.D."/>
            <person name="Loehr J."/>
            <person name="Walesch S."/>
            <person name="Walt C."/>
            <person name="Boldt J."/>
            <person name="Bunk B."/>
            <person name="Haeckl F.J.F.P.J."/>
            <person name="Gunesch A.P."/>
            <person name="Birkelbach J."/>
            <person name="Nuebel U."/>
            <person name="Pietschmann T."/>
            <person name="Bach T."/>
            <person name="Mueller R."/>
        </authorList>
    </citation>
    <scope>NUCLEOTIDE SEQUENCE</scope>
    <source>
        <strain evidence="1">MSr11367</strain>
    </source>
</reference>
<evidence type="ECO:0000313" key="2">
    <source>
        <dbReference type="Proteomes" id="UP001374803"/>
    </source>
</evidence>
<organism evidence="1 2">
    <name type="scientific">Pendulispora rubella</name>
    <dbReference type="NCBI Taxonomy" id="2741070"/>
    <lineage>
        <taxon>Bacteria</taxon>
        <taxon>Pseudomonadati</taxon>
        <taxon>Myxococcota</taxon>
        <taxon>Myxococcia</taxon>
        <taxon>Myxococcales</taxon>
        <taxon>Sorangiineae</taxon>
        <taxon>Pendulisporaceae</taxon>
        <taxon>Pendulispora</taxon>
    </lineage>
</organism>
<name>A0ABZ2L8W5_9BACT</name>
<sequence>MKTRKTVLIAGIAVLQVAGCRESPTRSEASIAVAPIDASLDDASSDAAQANPNVDKPEEDFDRTMMKSPWIVLHAQMMGETSIFDVENDGSIFFSRTGSGNPPIRWRGKAEASTIRKLEETLRKSRFCSLAKSESTALSKGGGMSISVHEFDCFVALSYPTWRTNPRARAGYSEVRKLMNATCADKCRNLPMLSDE</sequence>
<dbReference type="EMBL" id="CP089983">
    <property type="protein sequence ID" value="WXB06256.1"/>
    <property type="molecule type" value="Genomic_DNA"/>
</dbReference>
<keyword evidence="2" id="KW-1185">Reference proteome</keyword>
<dbReference type="Proteomes" id="UP001374803">
    <property type="component" value="Chromosome"/>
</dbReference>
<proteinExistence type="predicted"/>
<protein>
    <submittedName>
        <fullName evidence="1">Uncharacterized protein</fullName>
    </submittedName>
</protein>
<dbReference type="RefSeq" id="WP_394835904.1">
    <property type="nucleotide sequence ID" value="NZ_CP089929.1"/>
</dbReference>
<evidence type="ECO:0000313" key="1">
    <source>
        <dbReference type="EMBL" id="WXB06256.1"/>
    </source>
</evidence>
<gene>
    <name evidence="1" type="ORF">LVJ94_03215</name>
</gene>
<accession>A0ABZ2L8W5</accession>